<dbReference type="Proteomes" id="UP000295600">
    <property type="component" value="Unassembled WGS sequence"/>
</dbReference>
<dbReference type="EMBL" id="SLXB01000043">
    <property type="protein sequence ID" value="TCO86217.1"/>
    <property type="molecule type" value="Genomic_DNA"/>
</dbReference>
<reference evidence="1 2" key="1">
    <citation type="submission" date="2019-03" db="EMBL/GenBank/DDBJ databases">
        <title>Genomic Encyclopedia of Type Strains, Phase IV (KMG-IV): sequencing the most valuable type-strain genomes for metagenomic binning, comparative biology and taxonomic classification.</title>
        <authorList>
            <person name="Goeker M."/>
        </authorList>
    </citation>
    <scope>NUCLEOTIDE SEQUENCE [LARGE SCALE GENOMIC DNA]</scope>
    <source>
        <strain evidence="1 2">DSM 23917</strain>
    </source>
</reference>
<protein>
    <submittedName>
        <fullName evidence="1">Uncharacterized protein</fullName>
    </submittedName>
</protein>
<proteinExistence type="predicted"/>
<gene>
    <name evidence="1" type="ORF">EV202_1437</name>
</gene>
<name>A0A4R2LKJ0_9BACE</name>
<organism evidence="1 2">
    <name type="scientific">Prevotella heparinolytica</name>
    <dbReference type="NCBI Taxonomy" id="28113"/>
    <lineage>
        <taxon>Bacteria</taxon>
        <taxon>Pseudomonadati</taxon>
        <taxon>Bacteroidota</taxon>
        <taxon>Bacteroidia</taxon>
        <taxon>Bacteroidales</taxon>
        <taxon>Bacteroidaceae</taxon>
        <taxon>Bacteroides</taxon>
    </lineage>
</organism>
<evidence type="ECO:0000313" key="1">
    <source>
        <dbReference type="EMBL" id="TCO86217.1"/>
    </source>
</evidence>
<accession>A0A4R2LKJ0</accession>
<comment type="caution">
    <text evidence="1">The sequence shown here is derived from an EMBL/GenBank/DDBJ whole genome shotgun (WGS) entry which is preliminary data.</text>
</comment>
<dbReference type="AlphaFoldDB" id="A0A4R2LKJ0"/>
<dbReference type="RefSeq" id="WP_234878318.1">
    <property type="nucleotide sequence ID" value="NZ_SLXB01000043.1"/>
</dbReference>
<sequence>MATKRRKIEVNYRLLQTSGGIEVVGSVPDTQVYQGDKKEHTPDYTLTPLTLFPRCNATDPSAVTTPGRVNAKLTNMKWHEVIGGVRTLITSTNNNYVITESGEDKGLILVRRNSATSQPVTLEFYAEYLDPRTGQMFVYRFTRLVRSVDGTDAIPVLMIDSPSAFDWNPCRNPSQHVITAKLMVGEQDVTNQEKCRIFFYRVLSSGAHELINDGNGDNDFEIKAVTKNSLTIDLDMIGYDQTYIVKAAYVKDGAAGNVPDDGIAAVSTAIRRRIPVIEADWEGLPSSVSDGTAFLTPKPIIWDNIGILTDPQNLFNCKWFAKYPGDSSYSQVAVGYAPKIPFRSGMMLELSVEDRGPWCAVMSGDSYVFAGDSLVIARENG</sequence>
<evidence type="ECO:0000313" key="2">
    <source>
        <dbReference type="Proteomes" id="UP000295600"/>
    </source>
</evidence>